<evidence type="ECO:0000313" key="4">
    <source>
        <dbReference type="Proteomes" id="UP000011087"/>
    </source>
</evidence>
<sequence>MTNKTSTASAKLSRKSSDVEISKFSLEEAGSDEELPQQETGLQEVVVFCHSSKLSAHAKLELHCSSSATVSDLISELILKFRDHNEEIVFMSEHCATTNFLVLSSSERQQGTPINTASNMILPLNHLKVNPAKDKIIVHVYWTPPGSKHWELVKGNANNLLIRKGVKS</sequence>
<reference evidence="2 4" key="1">
    <citation type="journal article" date="2012" name="Nature">
        <title>Algal genomes reveal evolutionary mosaicism and the fate of nucleomorphs.</title>
        <authorList>
            <consortium name="DOE Joint Genome Institute"/>
            <person name="Curtis B.A."/>
            <person name="Tanifuji G."/>
            <person name="Burki F."/>
            <person name="Gruber A."/>
            <person name="Irimia M."/>
            <person name="Maruyama S."/>
            <person name="Arias M.C."/>
            <person name="Ball S.G."/>
            <person name="Gile G.H."/>
            <person name="Hirakawa Y."/>
            <person name="Hopkins J.F."/>
            <person name="Kuo A."/>
            <person name="Rensing S.A."/>
            <person name="Schmutz J."/>
            <person name="Symeonidi A."/>
            <person name="Elias M."/>
            <person name="Eveleigh R.J."/>
            <person name="Herman E.K."/>
            <person name="Klute M.J."/>
            <person name="Nakayama T."/>
            <person name="Obornik M."/>
            <person name="Reyes-Prieto A."/>
            <person name="Armbrust E.V."/>
            <person name="Aves S.J."/>
            <person name="Beiko R.G."/>
            <person name="Coutinho P."/>
            <person name="Dacks J.B."/>
            <person name="Durnford D.G."/>
            <person name="Fast N.M."/>
            <person name="Green B.R."/>
            <person name="Grisdale C.J."/>
            <person name="Hempel F."/>
            <person name="Henrissat B."/>
            <person name="Hoppner M.P."/>
            <person name="Ishida K."/>
            <person name="Kim E."/>
            <person name="Koreny L."/>
            <person name="Kroth P.G."/>
            <person name="Liu Y."/>
            <person name="Malik S.B."/>
            <person name="Maier U.G."/>
            <person name="McRose D."/>
            <person name="Mock T."/>
            <person name="Neilson J.A."/>
            <person name="Onodera N.T."/>
            <person name="Poole A.M."/>
            <person name="Pritham E.J."/>
            <person name="Richards T.A."/>
            <person name="Rocap G."/>
            <person name="Roy S.W."/>
            <person name="Sarai C."/>
            <person name="Schaack S."/>
            <person name="Shirato S."/>
            <person name="Slamovits C.H."/>
            <person name="Spencer D.F."/>
            <person name="Suzuki S."/>
            <person name="Worden A.Z."/>
            <person name="Zauner S."/>
            <person name="Barry K."/>
            <person name="Bell C."/>
            <person name="Bharti A.K."/>
            <person name="Crow J.A."/>
            <person name="Grimwood J."/>
            <person name="Kramer R."/>
            <person name="Lindquist E."/>
            <person name="Lucas S."/>
            <person name="Salamov A."/>
            <person name="McFadden G.I."/>
            <person name="Lane C.E."/>
            <person name="Keeling P.J."/>
            <person name="Gray M.W."/>
            <person name="Grigoriev I.V."/>
            <person name="Archibald J.M."/>
        </authorList>
    </citation>
    <scope>NUCLEOTIDE SEQUENCE</scope>
    <source>
        <strain evidence="2 4">CCMP2712</strain>
    </source>
</reference>
<reference evidence="3" key="3">
    <citation type="submission" date="2015-06" db="UniProtKB">
        <authorList>
            <consortium name="EnsemblProtists"/>
        </authorList>
    </citation>
    <scope>IDENTIFICATION</scope>
</reference>
<dbReference type="EMBL" id="JH993024">
    <property type="protein sequence ID" value="EKX41325.1"/>
    <property type="molecule type" value="Genomic_DNA"/>
</dbReference>
<keyword evidence="4" id="KW-1185">Reference proteome</keyword>
<dbReference type="Proteomes" id="UP000011087">
    <property type="component" value="Unassembled WGS sequence"/>
</dbReference>
<protein>
    <submittedName>
        <fullName evidence="2 3">Uncharacterized protein</fullName>
    </submittedName>
</protein>
<evidence type="ECO:0000256" key="1">
    <source>
        <dbReference type="SAM" id="MobiDB-lite"/>
    </source>
</evidence>
<name>L1IZT7_GUITC</name>
<dbReference type="HOGENOM" id="CLU_1589563_0_0_1"/>
<feature type="compositionally biased region" description="Polar residues" evidence="1">
    <location>
        <begin position="1"/>
        <end position="10"/>
    </location>
</feature>
<feature type="region of interest" description="Disordered" evidence="1">
    <location>
        <begin position="1"/>
        <end position="20"/>
    </location>
</feature>
<dbReference type="RefSeq" id="XP_005828305.1">
    <property type="nucleotide sequence ID" value="XM_005828248.1"/>
</dbReference>
<evidence type="ECO:0000313" key="2">
    <source>
        <dbReference type="EMBL" id="EKX41325.1"/>
    </source>
</evidence>
<dbReference type="PaxDb" id="55529-EKX41325"/>
<organism evidence="2">
    <name type="scientific">Guillardia theta (strain CCMP2712)</name>
    <name type="common">Cryptophyte</name>
    <dbReference type="NCBI Taxonomy" id="905079"/>
    <lineage>
        <taxon>Eukaryota</taxon>
        <taxon>Cryptophyceae</taxon>
        <taxon>Pyrenomonadales</taxon>
        <taxon>Geminigeraceae</taxon>
        <taxon>Guillardia</taxon>
    </lineage>
</organism>
<dbReference type="AlphaFoldDB" id="L1IZT7"/>
<dbReference type="KEGG" id="gtt:GUITHDRAFT_112536"/>
<dbReference type="EnsemblProtists" id="EKX41325">
    <property type="protein sequence ID" value="EKX41325"/>
    <property type="gene ID" value="GUITHDRAFT_112536"/>
</dbReference>
<gene>
    <name evidence="2" type="ORF">GUITHDRAFT_112536</name>
</gene>
<evidence type="ECO:0000313" key="3">
    <source>
        <dbReference type="EnsemblProtists" id="EKX41325"/>
    </source>
</evidence>
<proteinExistence type="predicted"/>
<accession>L1IZT7</accession>
<reference evidence="4" key="2">
    <citation type="submission" date="2012-11" db="EMBL/GenBank/DDBJ databases">
        <authorList>
            <person name="Kuo A."/>
            <person name="Curtis B.A."/>
            <person name="Tanifuji G."/>
            <person name="Burki F."/>
            <person name="Gruber A."/>
            <person name="Irimia M."/>
            <person name="Maruyama S."/>
            <person name="Arias M.C."/>
            <person name="Ball S.G."/>
            <person name="Gile G.H."/>
            <person name="Hirakawa Y."/>
            <person name="Hopkins J.F."/>
            <person name="Rensing S.A."/>
            <person name="Schmutz J."/>
            <person name="Symeonidi A."/>
            <person name="Elias M."/>
            <person name="Eveleigh R.J."/>
            <person name="Herman E.K."/>
            <person name="Klute M.J."/>
            <person name="Nakayama T."/>
            <person name="Obornik M."/>
            <person name="Reyes-Prieto A."/>
            <person name="Armbrust E.V."/>
            <person name="Aves S.J."/>
            <person name="Beiko R.G."/>
            <person name="Coutinho P."/>
            <person name="Dacks J.B."/>
            <person name="Durnford D.G."/>
            <person name="Fast N.M."/>
            <person name="Green B.R."/>
            <person name="Grisdale C."/>
            <person name="Hempe F."/>
            <person name="Henrissat B."/>
            <person name="Hoppner M.P."/>
            <person name="Ishida K.-I."/>
            <person name="Kim E."/>
            <person name="Koreny L."/>
            <person name="Kroth P.G."/>
            <person name="Liu Y."/>
            <person name="Malik S.-B."/>
            <person name="Maier U.G."/>
            <person name="McRose D."/>
            <person name="Mock T."/>
            <person name="Neilson J.A."/>
            <person name="Onodera N.T."/>
            <person name="Poole A.M."/>
            <person name="Pritham E.J."/>
            <person name="Richards T.A."/>
            <person name="Rocap G."/>
            <person name="Roy S.W."/>
            <person name="Sarai C."/>
            <person name="Schaack S."/>
            <person name="Shirato S."/>
            <person name="Slamovits C.H."/>
            <person name="Spencer D.F."/>
            <person name="Suzuki S."/>
            <person name="Worden A.Z."/>
            <person name="Zauner S."/>
            <person name="Barry K."/>
            <person name="Bell C."/>
            <person name="Bharti A.K."/>
            <person name="Crow J.A."/>
            <person name="Grimwood J."/>
            <person name="Kramer R."/>
            <person name="Lindquist E."/>
            <person name="Lucas S."/>
            <person name="Salamov A."/>
            <person name="McFadden G.I."/>
            <person name="Lane C.E."/>
            <person name="Keeling P.J."/>
            <person name="Gray M.W."/>
            <person name="Grigoriev I.V."/>
            <person name="Archibald J.M."/>
        </authorList>
    </citation>
    <scope>NUCLEOTIDE SEQUENCE</scope>
    <source>
        <strain evidence="4">CCMP2712</strain>
    </source>
</reference>
<dbReference type="GeneID" id="17298084"/>